<accession>A0A9W6TJ32</accession>
<dbReference type="OrthoDB" id="19996at2759"/>
<evidence type="ECO:0000256" key="6">
    <source>
        <dbReference type="ARBA" id="ARBA00034617"/>
    </source>
</evidence>
<organism evidence="12 13">
    <name type="scientific">Phytophthora lilii</name>
    <dbReference type="NCBI Taxonomy" id="2077276"/>
    <lineage>
        <taxon>Eukaryota</taxon>
        <taxon>Sar</taxon>
        <taxon>Stramenopiles</taxon>
        <taxon>Oomycota</taxon>
        <taxon>Peronosporomycetes</taxon>
        <taxon>Peronosporales</taxon>
        <taxon>Peronosporaceae</taxon>
        <taxon>Phytophthora</taxon>
    </lineage>
</organism>
<evidence type="ECO:0000256" key="9">
    <source>
        <dbReference type="SAM" id="Phobius"/>
    </source>
</evidence>
<evidence type="ECO:0000256" key="7">
    <source>
        <dbReference type="ARBA" id="ARBA00034808"/>
    </source>
</evidence>
<evidence type="ECO:0000256" key="8">
    <source>
        <dbReference type="SAM" id="MobiDB-lite"/>
    </source>
</evidence>
<dbReference type="GO" id="GO:0005694">
    <property type="term" value="C:chromosome"/>
    <property type="evidence" value="ECO:0007669"/>
    <property type="project" value="TreeGrafter"/>
</dbReference>
<keyword evidence="2" id="KW-0547">Nucleotide-binding</keyword>
<dbReference type="GO" id="GO:0005524">
    <property type="term" value="F:ATP binding"/>
    <property type="evidence" value="ECO:0007669"/>
    <property type="project" value="UniProtKB-KW"/>
</dbReference>
<dbReference type="InterPro" id="IPR027417">
    <property type="entry name" value="P-loop_NTPase"/>
</dbReference>
<evidence type="ECO:0000256" key="1">
    <source>
        <dbReference type="ARBA" id="ARBA00005446"/>
    </source>
</evidence>
<dbReference type="EC" id="5.6.2.4" evidence="7"/>
<dbReference type="PANTHER" id="PTHR13710:SF155">
    <property type="entry name" value="ATP-DEPENDENT DNA HELICASE Q-LIKE 3"/>
    <property type="match status" value="1"/>
</dbReference>
<keyword evidence="4" id="KW-0347">Helicase</keyword>
<evidence type="ECO:0000259" key="10">
    <source>
        <dbReference type="PROSITE" id="PS51192"/>
    </source>
</evidence>
<feature type="compositionally biased region" description="Polar residues" evidence="8">
    <location>
        <begin position="1062"/>
        <end position="1071"/>
    </location>
</feature>
<name>A0A9W6TJ32_9STRA</name>
<dbReference type="Pfam" id="PF00270">
    <property type="entry name" value="DEAD"/>
    <property type="match status" value="1"/>
</dbReference>
<evidence type="ECO:0000256" key="5">
    <source>
        <dbReference type="ARBA" id="ARBA00022840"/>
    </source>
</evidence>
<feature type="region of interest" description="Disordered" evidence="8">
    <location>
        <begin position="1411"/>
        <end position="1442"/>
    </location>
</feature>
<dbReference type="InterPro" id="IPR004589">
    <property type="entry name" value="DNA_helicase_ATP-dep_RecQ"/>
</dbReference>
<keyword evidence="9" id="KW-1133">Transmembrane helix</keyword>
<comment type="caution">
    <text evidence="12">The sequence shown here is derived from an EMBL/GenBank/DDBJ whole genome shotgun (WGS) entry which is preliminary data.</text>
</comment>
<keyword evidence="5" id="KW-0067">ATP-binding</keyword>
<feature type="domain" description="Helicase C-terminal" evidence="11">
    <location>
        <begin position="245"/>
        <end position="397"/>
    </location>
</feature>
<keyword evidence="9" id="KW-0812">Transmembrane</keyword>
<dbReference type="PROSITE" id="PS51192">
    <property type="entry name" value="HELICASE_ATP_BIND_1"/>
    <property type="match status" value="1"/>
</dbReference>
<comment type="catalytic activity">
    <reaction evidence="6">
        <text>Couples ATP hydrolysis with the unwinding of duplex DNA by translocating in the 3'-5' direction.</text>
        <dbReference type="EC" id="5.6.2.4"/>
    </reaction>
</comment>
<dbReference type="InterPro" id="IPR032284">
    <property type="entry name" value="RecQ_Zn-bd"/>
</dbReference>
<dbReference type="InterPro" id="IPR001650">
    <property type="entry name" value="Helicase_C-like"/>
</dbReference>
<feature type="compositionally biased region" description="Acidic residues" evidence="8">
    <location>
        <begin position="970"/>
        <end position="981"/>
    </location>
</feature>
<dbReference type="CDD" id="cd17920">
    <property type="entry name" value="DEXHc_RecQ"/>
    <property type="match status" value="1"/>
</dbReference>
<protein>
    <recommendedName>
        <fullName evidence="7">DNA 3'-5' helicase</fullName>
        <ecNumber evidence="7">5.6.2.4</ecNumber>
    </recommendedName>
</protein>
<dbReference type="InterPro" id="IPR014001">
    <property type="entry name" value="Helicase_ATP-bd"/>
</dbReference>
<feature type="compositionally biased region" description="Low complexity" evidence="8">
    <location>
        <begin position="1011"/>
        <end position="1026"/>
    </location>
</feature>
<dbReference type="EMBL" id="BSXW01000201">
    <property type="protein sequence ID" value="GMF14567.1"/>
    <property type="molecule type" value="Genomic_DNA"/>
</dbReference>
<dbReference type="Pfam" id="PF16124">
    <property type="entry name" value="RecQ_Zn_bind"/>
    <property type="match status" value="1"/>
</dbReference>
<evidence type="ECO:0000313" key="12">
    <source>
        <dbReference type="EMBL" id="GMF14567.1"/>
    </source>
</evidence>
<comment type="similarity">
    <text evidence="1">Belongs to the helicase family. RecQ subfamily.</text>
</comment>
<evidence type="ECO:0000256" key="4">
    <source>
        <dbReference type="ARBA" id="ARBA00022806"/>
    </source>
</evidence>
<sequence length="1558" mass="173444">MAEAKAQRQQARRAKIRAALQRFGFSTLRGLQGAALRRVLSGKNSLVLMPTGGGKSLCYQLPALLLPGLVVVVSPLLALMQDQVAALRRKHIGVEMMSSLVAQSQRERIVARLLQQFGKEVSTVDSERVEMLYTTPETLQGEQMQSLLQQLEKRRGLALFAIDEAHCISSWGHDFRPAYRNLGRLRKQFPKTPMIALTATATERVRDDITRQLHFAADGSDVLLADFNRANISYVVYDKEMLGDPIGALCRYIQKDHANACGVVYVHKRSDTDDLVTSMQKRNPALKVAAFHAKIPQQEREDTLQKWLSGEIHIVCATIAFGMGIDHSSVRFVVHWNIPKSLENFYQESGRAGRDGEPSQSVLFYSSRDYDLFRFLLEKNAPASDDDGTTKTVNRKKKMKQDATTHALQLLDHVKSFATKKECRRQALLRYFGQKMAVTDCKGTCDVCNPRLNAFRFEVKPVIDKRTEGFCQQSINTVKARKSFTEKKMRAGDMRRHNLIYGQSGSYAPEQTKSVVVRGGSKRVLAADGFVAVNGDVSSDEEEFDEASAVVQTLHSNHSKQNLDDTLAALERAERASSSDTNTWKRQKSSRAWDGYCDSRISQFGIYSKTEAMFWRRSRAKEAKEEETDDLVKLQKQFGITPVSDADVQAEFQSLFGAAGGVSPTEEGILFGAGDDDEDEEAKILRDLQLDRVSLDDEDDRDGHQEAKQELRGVLEEVHRTAKENHSRQNAEMSGETVTQKFREGAEQVLTPEKAAEVHALKMEALALKKEGKIQEALARFREAKQLQEKYSALTGNENTRGSVTPVVKQGNTRGHPRSPMETVLDDGDQDVEVTDEDMRDPEFLAQLAKMGLTENDGDSSDPATRYHDNMQQLSALEAKIHECKISAVQLKRQNQISDALACMRKIKELEARRDELRSYSATFTVEPGTRSSTTPEVTESIYRPPPISTPTVVSLNSGAVSLEDHSDSDNDNIPDVEVTADDMNDPAFAAELLKLGGEDCVSPVHVQAESATPTSASQQSSTSTNPTPPKLRLLKNTSSVDEDFLINAFDDASDSEEEPNHFTSVMSSGSLRSVASIPEANSTAKPTAEVGSDSHAVNDPVSDLTAQLERAKQTALSLNRKGDIQGALESMRRVKQIQNLIDLKQQASDMPGRAVNSAQSSPRAAKFQEIEQLLVEFGNRAMALAKENVSADRERASEWLAKRKRYGVELDKLRHMRQNPIQLPPPYEVIKTSRGVEFELPFLADDQIKVSVKSVNGLSQVAGKTVFVKFCLNFPSATPYEGQTAEFQINSNAPFATPIPSTETSFAFKLARSRGTMRLFEIKKAVFEVWKPGTLFRNPELVARAYQELVGFVIRLSPKQIIFAYKLVLYLFYEKEVRVETVDELVIGEYPEPAASSIVHVPIPSVELEPGTENLSSQLPSSNQSSATQRDEQSGLASASLGDPHHVDLIVSYDVINEELEKVGTKLPMLTGPTAIEWNDRYDSLSLKKQLLEIDMQTGKLTLDMYIERLHNRISADRILISQLLASNRRLDAARVLHRIKIMEKELEGTEGGSEDM</sequence>
<feature type="region of interest" description="Disordered" evidence="8">
    <location>
        <begin position="962"/>
        <end position="981"/>
    </location>
</feature>
<feature type="region of interest" description="Disordered" evidence="8">
    <location>
        <begin position="797"/>
        <end position="825"/>
    </location>
</feature>
<dbReference type="GO" id="GO:0000724">
    <property type="term" value="P:double-strand break repair via homologous recombination"/>
    <property type="evidence" value="ECO:0007669"/>
    <property type="project" value="TreeGrafter"/>
</dbReference>
<dbReference type="Pfam" id="PF00271">
    <property type="entry name" value="Helicase_C"/>
    <property type="match status" value="1"/>
</dbReference>
<gene>
    <name evidence="12" type="ORF">Plil01_000481300</name>
</gene>
<keyword evidence="3" id="KW-0378">Hydrolase</keyword>
<dbReference type="GO" id="GO:0009378">
    <property type="term" value="F:four-way junction helicase activity"/>
    <property type="evidence" value="ECO:0007669"/>
    <property type="project" value="TreeGrafter"/>
</dbReference>
<keyword evidence="13" id="KW-1185">Reference proteome</keyword>
<dbReference type="Proteomes" id="UP001165083">
    <property type="component" value="Unassembled WGS sequence"/>
</dbReference>
<evidence type="ECO:0000256" key="2">
    <source>
        <dbReference type="ARBA" id="ARBA00022741"/>
    </source>
</evidence>
<dbReference type="GO" id="GO:0016787">
    <property type="term" value="F:hydrolase activity"/>
    <property type="evidence" value="ECO:0007669"/>
    <property type="project" value="UniProtKB-KW"/>
</dbReference>
<feature type="region of interest" description="Disordered" evidence="8">
    <location>
        <begin position="926"/>
        <end position="951"/>
    </location>
</feature>
<feature type="compositionally biased region" description="Low complexity" evidence="8">
    <location>
        <begin position="1415"/>
        <end position="1427"/>
    </location>
</feature>
<keyword evidence="9" id="KW-0472">Membrane</keyword>
<dbReference type="PROSITE" id="PS51194">
    <property type="entry name" value="HELICASE_CTER"/>
    <property type="match status" value="1"/>
</dbReference>
<evidence type="ECO:0000313" key="13">
    <source>
        <dbReference type="Proteomes" id="UP001165083"/>
    </source>
</evidence>
<feature type="region of interest" description="Disordered" evidence="8">
    <location>
        <begin position="1008"/>
        <end position="1034"/>
    </location>
</feature>
<dbReference type="SUPFAM" id="SSF52540">
    <property type="entry name" value="P-loop containing nucleoside triphosphate hydrolases"/>
    <property type="match status" value="1"/>
</dbReference>
<reference evidence="12" key="1">
    <citation type="submission" date="2023-04" db="EMBL/GenBank/DDBJ databases">
        <title>Phytophthora lilii NBRC 32176.</title>
        <authorList>
            <person name="Ichikawa N."/>
            <person name="Sato H."/>
            <person name="Tonouchi N."/>
        </authorList>
    </citation>
    <scope>NUCLEOTIDE SEQUENCE</scope>
    <source>
        <strain evidence="12">NBRC 32176</strain>
    </source>
</reference>
<dbReference type="GO" id="GO:0043138">
    <property type="term" value="F:3'-5' DNA helicase activity"/>
    <property type="evidence" value="ECO:0007669"/>
    <property type="project" value="UniProtKB-EC"/>
</dbReference>
<evidence type="ECO:0000256" key="3">
    <source>
        <dbReference type="ARBA" id="ARBA00022801"/>
    </source>
</evidence>
<dbReference type="SMART" id="SM00490">
    <property type="entry name" value="HELICc"/>
    <property type="match status" value="1"/>
</dbReference>
<feature type="compositionally biased region" description="Polar residues" evidence="8">
    <location>
        <begin position="926"/>
        <end position="938"/>
    </location>
</feature>
<dbReference type="SMART" id="SM00487">
    <property type="entry name" value="DEXDc"/>
    <property type="match status" value="1"/>
</dbReference>
<dbReference type="PANTHER" id="PTHR13710">
    <property type="entry name" value="DNA HELICASE RECQ FAMILY MEMBER"/>
    <property type="match status" value="1"/>
</dbReference>
<dbReference type="GO" id="GO:0003676">
    <property type="term" value="F:nucleic acid binding"/>
    <property type="evidence" value="ECO:0007669"/>
    <property type="project" value="InterPro"/>
</dbReference>
<feature type="region of interest" description="Disordered" evidence="8">
    <location>
        <begin position="1052"/>
        <end position="1071"/>
    </location>
</feature>
<proteinExistence type="inferred from homology"/>
<evidence type="ECO:0000259" key="11">
    <source>
        <dbReference type="PROSITE" id="PS51194"/>
    </source>
</evidence>
<dbReference type="Gene3D" id="3.40.50.300">
    <property type="entry name" value="P-loop containing nucleotide triphosphate hydrolases"/>
    <property type="match status" value="2"/>
</dbReference>
<dbReference type="NCBIfam" id="TIGR00614">
    <property type="entry name" value="recQ_fam"/>
    <property type="match status" value="1"/>
</dbReference>
<feature type="domain" description="Helicase ATP-binding" evidence="10">
    <location>
        <begin position="36"/>
        <end position="219"/>
    </location>
</feature>
<dbReference type="FunFam" id="3.40.50.300:FF:001389">
    <property type="entry name" value="ATP-dependent DNA helicase RecQ"/>
    <property type="match status" value="1"/>
</dbReference>
<dbReference type="GO" id="GO:0005737">
    <property type="term" value="C:cytoplasm"/>
    <property type="evidence" value="ECO:0007669"/>
    <property type="project" value="TreeGrafter"/>
</dbReference>
<feature type="transmembrane region" description="Helical" evidence="9">
    <location>
        <begin position="57"/>
        <end position="80"/>
    </location>
</feature>
<dbReference type="InterPro" id="IPR011545">
    <property type="entry name" value="DEAD/DEAH_box_helicase_dom"/>
</dbReference>